<evidence type="ECO:0000313" key="2">
    <source>
        <dbReference type="Proteomes" id="UP000215199"/>
    </source>
</evidence>
<name>A0A229TGE9_9PSEU</name>
<gene>
    <name evidence="1" type="ORF">CF165_04340</name>
</gene>
<reference evidence="2" key="1">
    <citation type="submission" date="2017-07" db="EMBL/GenBank/DDBJ databases">
        <title>Comparative genome mining reveals phylogenetic distribution patterns of secondary metabolites in Amycolatopsis.</title>
        <authorList>
            <person name="Adamek M."/>
            <person name="Alanjary M."/>
            <person name="Sales-Ortells H."/>
            <person name="Goodfellow M."/>
            <person name="Bull A.T."/>
            <person name="Kalinowski J."/>
            <person name="Ziemert N."/>
        </authorList>
    </citation>
    <scope>NUCLEOTIDE SEQUENCE [LARGE SCALE GENOMIC DNA]</scope>
    <source>
        <strain evidence="2">H5</strain>
    </source>
</reference>
<dbReference type="AlphaFoldDB" id="A0A229TGE9"/>
<evidence type="ECO:0000313" key="1">
    <source>
        <dbReference type="EMBL" id="OXM70322.1"/>
    </source>
</evidence>
<protein>
    <submittedName>
        <fullName evidence="1">Uncharacterized protein</fullName>
    </submittedName>
</protein>
<sequence>MTCGVRGYWVFGGSLRGPRRTRRSCGPGGSRRSGWFGGAAALSRLVGAVLLLADRQGADAGGLRDDVGDADPALVFHRPAPAGPGPRRSVEAATGSRAVVLVRHSVSFRTQVFMAVFPRGK</sequence>
<keyword evidence="2" id="KW-1185">Reference proteome</keyword>
<organism evidence="1 2">
    <name type="scientific">Amycolatopsis vastitatis</name>
    <dbReference type="NCBI Taxonomy" id="1905142"/>
    <lineage>
        <taxon>Bacteria</taxon>
        <taxon>Bacillati</taxon>
        <taxon>Actinomycetota</taxon>
        <taxon>Actinomycetes</taxon>
        <taxon>Pseudonocardiales</taxon>
        <taxon>Pseudonocardiaceae</taxon>
        <taxon>Amycolatopsis</taxon>
    </lineage>
</organism>
<comment type="caution">
    <text evidence="1">The sequence shown here is derived from an EMBL/GenBank/DDBJ whole genome shotgun (WGS) entry which is preliminary data.</text>
</comment>
<proteinExistence type="predicted"/>
<accession>A0A229TGE9</accession>
<dbReference type="EMBL" id="NMUL01000005">
    <property type="protein sequence ID" value="OXM70322.1"/>
    <property type="molecule type" value="Genomic_DNA"/>
</dbReference>
<dbReference type="Proteomes" id="UP000215199">
    <property type="component" value="Unassembled WGS sequence"/>
</dbReference>